<feature type="region of interest" description="Disordered" evidence="1">
    <location>
        <begin position="145"/>
        <end position="165"/>
    </location>
</feature>
<dbReference type="EMBL" id="CAXHTA020000017">
    <property type="protein sequence ID" value="CAL5227082.1"/>
    <property type="molecule type" value="Genomic_DNA"/>
</dbReference>
<dbReference type="Gene3D" id="1.10.472.10">
    <property type="entry name" value="Cyclin-like"/>
    <property type="match status" value="1"/>
</dbReference>
<evidence type="ECO:0000313" key="2">
    <source>
        <dbReference type="EMBL" id="CAL5227082.1"/>
    </source>
</evidence>
<dbReference type="Proteomes" id="UP001497392">
    <property type="component" value="Unassembled WGS sequence"/>
</dbReference>
<organism evidence="2 3">
    <name type="scientific">Coccomyxa viridis</name>
    <dbReference type="NCBI Taxonomy" id="1274662"/>
    <lineage>
        <taxon>Eukaryota</taxon>
        <taxon>Viridiplantae</taxon>
        <taxon>Chlorophyta</taxon>
        <taxon>core chlorophytes</taxon>
        <taxon>Trebouxiophyceae</taxon>
        <taxon>Trebouxiophyceae incertae sedis</taxon>
        <taxon>Coccomyxaceae</taxon>
        <taxon>Coccomyxa</taxon>
    </lineage>
</organism>
<protein>
    <submittedName>
        <fullName evidence="2">G9988 protein</fullName>
    </submittedName>
</protein>
<evidence type="ECO:0000313" key="3">
    <source>
        <dbReference type="Proteomes" id="UP001497392"/>
    </source>
</evidence>
<name>A0ABP1G4M5_9CHLO</name>
<reference evidence="2 3" key="1">
    <citation type="submission" date="2024-06" db="EMBL/GenBank/DDBJ databases">
        <authorList>
            <person name="Kraege A."/>
            <person name="Thomma B."/>
        </authorList>
    </citation>
    <scope>NUCLEOTIDE SEQUENCE [LARGE SCALE GENOMIC DNA]</scope>
</reference>
<gene>
    <name evidence="2" type="primary">g9988</name>
    <name evidence="2" type="ORF">VP750_LOCUS8988</name>
</gene>
<proteinExistence type="predicted"/>
<keyword evidence="3" id="KW-1185">Reference proteome</keyword>
<dbReference type="InterPro" id="IPR036915">
    <property type="entry name" value="Cyclin-like_sf"/>
</dbReference>
<comment type="caution">
    <text evidence="2">The sequence shown here is derived from an EMBL/GenBank/DDBJ whole genome shotgun (WGS) entry which is preliminary data.</text>
</comment>
<feature type="compositionally biased region" description="Low complexity" evidence="1">
    <location>
        <begin position="155"/>
        <end position="165"/>
    </location>
</feature>
<accession>A0ABP1G4M5</accession>
<dbReference type="SUPFAM" id="SSF47954">
    <property type="entry name" value="Cyclin-like"/>
    <property type="match status" value="1"/>
</dbReference>
<sequence>MQVREAPLPAVADAYMGYMRLHITEELAWMRGSPLYAMLTPTGAAAEDDELQRNILKDFLLAASRLAMTRAQSAANALADRIEELAVHATFDCISTVEVMMREHLDLLFEQHLSRLVACCVYGTTRKHNVVVSIKRVNQAVSSVSPHLAPEDLQSDSSAAAASNPADAPLTNVRQLYNEVFLPSMRQHLQAPVHSDTSVSQKPGAVKKVSRLPLRSLTAKDINIRKQAHASTRAVAFR</sequence>
<evidence type="ECO:0000256" key="1">
    <source>
        <dbReference type="SAM" id="MobiDB-lite"/>
    </source>
</evidence>